<keyword evidence="1" id="KW-1185">Reference proteome</keyword>
<evidence type="ECO:0000313" key="1">
    <source>
        <dbReference type="Proteomes" id="UP000192223"/>
    </source>
</evidence>
<reference evidence="2" key="1">
    <citation type="submission" date="2025-08" db="UniProtKB">
        <authorList>
            <consortium name="RefSeq"/>
        </authorList>
    </citation>
    <scope>IDENTIFICATION</scope>
    <source>
        <tissue evidence="2">Entire body</tissue>
    </source>
</reference>
<dbReference type="OrthoDB" id="10007406at2759"/>
<organism evidence="1 2">
    <name type="scientific">Agrilus planipennis</name>
    <name type="common">Emerald ash borer</name>
    <name type="synonym">Agrilus marcopoli</name>
    <dbReference type="NCBI Taxonomy" id="224129"/>
    <lineage>
        <taxon>Eukaryota</taxon>
        <taxon>Metazoa</taxon>
        <taxon>Ecdysozoa</taxon>
        <taxon>Arthropoda</taxon>
        <taxon>Hexapoda</taxon>
        <taxon>Insecta</taxon>
        <taxon>Pterygota</taxon>
        <taxon>Neoptera</taxon>
        <taxon>Endopterygota</taxon>
        <taxon>Coleoptera</taxon>
        <taxon>Polyphaga</taxon>
        <taxon>Elateriformia</taxon>
        <taxon>Buprestoidea</taxon>
        <taxon>Buprestidae</taxon>
        <taxon>Agrilinae</taxon>
        <taxon>Agrilus</taxon>
    </lineage>
</organism>
<dbReference type="GeneID" id="112904216"/>
<gene>
    <name evidence="2" type="primary">LOC112904216</name>
</gene>
<dbReference type="AlphaFoldDB" id="A0A7F5R308"/>
<evidence type="ECO:0000313" key="2">
    <source>
        <dbReference type="RefSeq" id="XP_025829489.1"/>
    </source>
</evidence>
<proteinExistence type="predicted"/>
<dbReference type="Proteomes" id="UP000192223">
    <property type="component" value="Unplaced"/>
</dbReference>
<dbReference type="InParanoid" id="A0A7F5R308"/>
<sequence>MTFPTMIWSQKRPAWLEAILELAKPILPAVVNTVLLAAKSGATMYQAMSIIIGCFIQMWICVCPKLSVVANLLQEALDPGVNPLGGSVLLQIVITALYSKLLEMQIESDINTVTTIAEGVCSIDEDDKHTEEIAELLKQADLHLESCKHFNFEFFTKIEEGYQMREVLHRSESPYRQQMNRLRQRKIKESSRPLQVLKDVLTIF</sequence>
<protein>
    <submittedName>
        <fullName evidence="2">Uncharacterized protein LOC112904216</fullName>
    </submittedName>
</protein>
<dbReference type="RefSeq" id="XP_025829489.1">
    <property type="nucleotide sequence ID" value="XM_025973704.1"/>
</dbReference>
<accession>A0A7F5R308</accession>
<name>A0A7F5R308_AGRPL</name>
<dbReference type="KEGG" id="apln:112904216"/>